<dbReference type="EMBL" id="BGPR01248954">
    <property type="protein sequence ID" value="GBM35729.1"/>
    <property type="molecule type" value="Genomic_DNA"/>
</dbReference>
<dbReference type="InterPro" id="IPR023415">
    <property type="entry name" value="LDLR_class-A_CS"/>
</dbReference>
<keyword evidence="1 2" id="KW-1015">Disulfide bond</keyword>
<name>A0A4Y2F5Z1_ARAVE</name>
<organism evidence="3 4">
    <name type="scientific">Araneus ventricosus</name>
    <name type="common">Orbweaver spider</name>
    <name type="synonym">Epeira ventricosa</name>
    <dbReference type="NCBI Taxonomy" id="182803"/>
    <lineage>
        <taxon>Eukaryota</taxon>
        <taxon>Metazoa</taxon>
        <taxon>Ecdysozoa</taxon>
        <taxon>Arthropoda</taxon>
        <taxon>Chelicerata</taxon>
        <taxon>Arachnida</taxon>
        <taxon>Araneae</taxon>
        <taxon>Araneomorphae</taxon>
        <taxon>Entelegynae</taxon>
        <taxon>Araneoidea</taxon>
        <taxon>Araneidae</taxon>
        <taxon>Araneus</taxon>
    </lineage>
</organism>
<comment type="caution">
    <text evidence="3">The sequence shown here is derived from an EMBL/GenBank/DDBJ whole genome shotgun (WGS) entry which is preliminary data.</text>
</comment>
<dbReference type="AlphaFoldDB" id="A0A4Y2F5Z1"/>
<dbReference type="SUPFAM" id="SSF57424">
    <property type="entry name" value="LDL receptor-like module"/>
    <property type="match status" value="1"/>
</dbReference>
<proteinExistence type="predicted"/>
<dbReference type="PROSITE" id="PS50068">
    <property type="entry name" value="LDLRA_2"/>
    <property type="match status" value="1"/>
</dbReference>
<dbReference type="Gene3D" id="4.10.400.10">
    <property type="entry name" value="Low-density Lipoprotein Receptor"/>
    <property type="match status" value="1"/>
</dbReference>
<accession>A0A4Y2F5Z1</accession>
<keyword evidence="4" id="KW-1185">Reference proteome</keyword>
<evidence type="ECO:0000256" key="2">
    <source>
        <dbReference type="PROSITE-ProRule" id="PRU00124"/>
    </source>
</evidence>
<dbReference type="Proteomes" id="UP000499080">
    <property type="component" value="Unassembled WGS sequence"/>
</dbReference>
<evidence type="ECO:0000313" key="4">
    <source>
        <dbReference type="Proteomes" id="UP000499080"/>
    </source>
</evidence>
<gene>
    <name evidence="3" type="ORF">AVEN_38135_1</name>
</gene>
<feature type="disulfide bond" evidence="2">
    <location>
        <begin position="27"/>
        <end position="42"/>
    </location>
</feature>
<sequence>ISSSVQCPPGWIRCPSGSRCIRSSWVCDGLKDCTGESEERNCGKTYSLSGISKNNCEQESCRICPT</sequence>
<comment type="caution">
    <text evidence="2">Lacks conserved residue(s) required for the propagation of feature annotation.</text>
</comment>
<dbReference type="InterPro" id="IPR036055">
    <property type="entry name" value="LDL_receptor-like_sf"/>
</dbReference>
<dbReference type="OrthoDB" id="6416871at2759"/>
<dbReference type="SMART" id="SM00192">
    <property type="entry name" value="LDLa"/>
    <property type="match status" value="1"/>
</dbReference>
<evidence type="ECO:0000313" key="3">
    <source>
        <dbReference type="EMBL" id="GBM35729.1"/>
    </source>
</evidence>
<dbReference type="Pfam" id="PF00057">
    <property type="entry name" value="Ldl_recept_a"/>
    <property type="match status" value="1"/>
</dbReference>
<feature type="non-terminal residue" evidence="3">
    <location>
        <position position="1"/>
    </location>
</feature>
<dbReference type="InterPro" id="IPR002172">
    <property type="entry name" value="LDrepeatLR_classA_rpt"/>
</dbReference>
<dbReference type="CDD" id="cd00112">
    <property type="entry name" value="LDLa"/>
    <property type="match status" value="1"/>
</dbReference>
<evidence type="ECO:0000256" key="1">
    <source>
        <dbReference type="ARBA" id="ARBA00023157"/>
    </source>
</evidence>
<dbReference type="PROSITE" id="PS01209">
    <property type="entry name" value="LDLRA_1"/>
    <property type="match status" value="1"/>
</dbReference>
<protein>
    <submittedName>
        <fullName evidence="3">Uncharacterized protein</fullName>
    </submittedName>
</protein>
<reference evidence="3 4" key="1">
    <citation type="journal article" date="2019" name="Sci. Rep.">
        <title>Orb-weaving spider Araneus ventricosus genome elucidates the spidroin gene catalogue.</title>
        <authorList>
            <person name="Kono N."/>
            <person name="Nakamura H."/>
            <person name="Ohtoshi R."/>
            <person name="Moran D.A.P."/>
            <person name="Shinohara A."/>
            <person name="Yoshida Y."/>
            <person name="Fujiwara M."/>
            <person name="Mori M."/>
            <person name="Tomita M."/>
            <person name="Arakawa K."/>
        </authorList>
    </citation>
    <scope>NUCLEOTIDE SEQUENCE [LARGE SCALE GENOMIC DNA]</scope>
</reference>